<keyword evidence="1" id="KW-0812">Transmembrane</keyword>
<evidence type="ECO:0000313" key="2">
    <source>
        <dbReference type="EMBL" id="TKR81614.1"/>
    </source>
</evidence>
<comment type="caution">
    <text evidence="2">The sequence shown here is derived from an EMBL/GenBank/DDBJ whole genome shotgun (WGS) entry which is preliminary data.</text>
</comment>
<reference evidence="2" key="3">
    <citation type="journal article" date="2019" name="G3 (Bethesda)">
        <title>Hybrid Assembly of the Genome of the Entomopathogenic Nematode Steinernema carpocapsae Identifies the X-Chromosome.</title>
        <authorList>
            <person name="Serra L."/>
            <person name="Macchietto M."/>
            <person name="Macias-Munoz A."/>
            <person name="McGill C.J."/>
            <person name="Rodriguez I.M."/>
            <person name="Rodriguez B."/>
            <person name="Murad R."/>
            <person name="Mortazavi A."/>
        </authorList>
    </citation>
    <scope>NUCLEOTIDE SEQUENCE</scope>
    <source>
        <strain evidence="2">ALL</strain>
    </source>
</reference>
<keyword evidence="1" id="KW-1133">Transmembrane helix</keyword>
<protein>
    <submittedName>
        <fullName evidence="2">Uncharacterized protein</fullName>
    </submittedName>
</protein>
<sequence>MEPFRTPHFDHDAPDFTFCYHQIHSKTASLFLAFLTVVFNAVSFLGLLFGRPEIVSFSAVLDLSLSACGCLCACLVFYAIGSRRHLFLIPLLVYQIFSILYNTALAIVFSASCSTRKTELLDFLGFRQLVFDSTVRLFDQSASEAVGSNSICAAFLFGFIVIQVVIVLYTDAVLRCFFYLKALNRFLCKAERAPRSV</sequence>
<gene>
    <name evidence="2" type="ORF">L596_015457</name>
</gene>
<feature type="transmembrane region" description="Helical" evidence="1">
    <location>
        <begin position="30"/>
        <end position="49"/>
    </location>
</feature>
<proteinExistence type="predicted"/>
<feature type="transmembrane region" description="Helical" evidence="1">
    <location>
        <begin position="153"/>
        <end position="180"/>
    </location>
</feature>
<dbReference type="EMBL" id="AZBU02000004">
    <property type="protein sequence ID" value="TKR81614.1"/>
    <property type="molecule type" value="Genomic_DNA"/>
</dbReference>
<dbReference type="AlphaFoldDB" id="A0A4U5NFN1"/>
<feature type="transmembrane region" description="Helical" evidence="1">
    <location>
        <begin position="55"/>
        <end position="80"/>
    </location>
</feature>
<feature type="transmembrane region" description="Helical" evidence="1">
    <location>
        <begin position="87"/>
        <end position="111"/>
    </location>
</feature>
<evidence type="ECO:0000256" key="1">
    <source>
        <dbReference type="SAM" id="Phobius"/>
    </source>
</evidence>
<reference evidence="2" key="2">
    <citation type="journal article" date="2015" name="Genome Biol.">
        <title>Comparative genomics of Steinernema reveals deeply conserved gene regulatory networks.</title>
        <authorList>
            <person name="Dillman A.R."/>
            <person name="Macchietto M."/>
            <person name="Porter C.F."/>
            <person name="Rogers A."/>
            <person name="Williams B."/>
            <person name="Antoshechkin I."/>
            <person name="Lee M.M."/>
            <person name="Goodwin Z."/>
            <person name="Lu X."/>
            <person name="Lewis E.E."/>
            <person name="Goodrich-Blair H."/>
            <person name="Stock S.P."/>
            <person name="Adams B.J."/>
            <person name="Sternberg P.W."/>
            <person name="Mortazavi A."/>
        </authorList>
    </citation>
    <scope>NUCLEOTIDE SEQUENCE [LARGE SCALE GENOMIC DNA]</scope>
    <source>
        <strain evidence="2">ALL</strain>
    </source>
</reference>
<name>A0A4U5NFN1_STECR</name>
<keyword evidence="1" id="KW-0472">Membrane</keyword>
<accession>A0A4U5NFN1</accession>
<reference evidence="2" key="1">
    <citation type="submission" date="2013-11" db="EMBL/GenBank/DDBJ databases">
        <authorList>
            <person name="Sternberg P."/>
            <person name="Dillman A."/>
            <person name="Macchietto M."/>
        </authorList>
    </citation>
    <scope>NUCLEOTIDE SEQUENCE</scope>
    <source>
        <strain evidence="2">ALL</strain>
    </source>
</reference>
<organism evidence="2">
    <name type="scientific">Steinernema carpocapsae</name>
    <name type="common">Entomopathogenic nematode</name>
    <dbReference type="NCBI Taxonomy" id="34508"/>
    <lineage>
        <taxon>Eukaryota</taxon>
        <taxon>Metazoa</taxon>
        <taxon>Ecdysozoa</taxon>
        <taxon>Nematoda</taxon>
        <taxon>Chromadorea</taxon>
        <taxon>Rhabditida</taxon>
        <taxon>Tylenchina</taxon>
        <taxon>Panagrolaimomorpha</taxon>
        <taxon>Strongyloidoidea</taxon>
        <taxon>Steinernematidae</taxon>
        <taxon>Steinernema</taxon>
    </lineage>
</organism>